<dbReference type="OrthoDB" id="5800492at2759"/>
<name>A0A9P1IYQ9_9PELO</name>
<dbReference type="CDD" id="cd00637">
    <property type="entry name" value="7tm_classA_rhodopsin-like"/>
    <property type="match status" value="1"/>
</dbReference>
<dbReference type="PANTHER" id="PTHR22718">
    <property type="entry name" value="SERPENTINE RECEPTOR, CLASS X"/>
    <property type="match status" value="1"/>
</dbReference>
<keyword evidence="4" id="KW-1185">Reference proteome</keyword>
<organism evidence="3 4">
    <name type="scientific">Caenorhabditis angaria</name>
    <dbReference type="NCBI Taxonomy" id="860376"/>
    <lineage>
        <taxon>Eukaryota</taxon>
        <taxon>Metazoa</taxon>
        <taxon>Ecdysozoa</taxon>
        <taxon>Nematoda</taxon>
        <taxon>Chromadorea</taxon>
        <taxon>Rhabditida</taxon>
        <taxon>Rhabditina</taxon>
        <taxon>Rhabditomorpha</taxon>
        <taxon>Rhabditoidea</taxon>
        <taxon>Rhabditidae</taxon>
        <taxon>Peloderinae</taxon>
        <taxon>Caenorhabditis</taxon>
    </lineage>
</organism>
<evidence type="ECO:0000313" key="3">
    <source>
        <dbReference type="EMBL" id="CAI5452572.1"/>
    </source>
</evidence>
<keyword evidence="1" id="KW-1133">Transmembrane helix</keyword>
<dbReference type="SUPFAM" id="SSF81321">
    <property type="entry name" value="Family A G protein-coupled receptor-like"/>
    <property type="match status" value="1"/>
</dbReference>
<dbReference type="EMBL" id="CANHGI010000005">
    <property type="protein sequence ID" value="CAI5452572.1"/>
    <property type="molecule type" value="Genomic_DNA"/>
</dbReference>
<dbReference type="Gene3D" id="1.20.1070.10">
    <property type="entry name" value="Rhodopsin 7-helix transmembrane proteins"/>
    <property type="match status" value="1"/>
</dbReference>
<protein>
    <recommendedName>
        <fullName evidence="2">7TM GPCR serpentine receptor class x (Srx) domain-containing protein</fullName>
    </recommendedName>
</protein>
<feature type="transmembrane region" description="Helical" evidence="1">
    <location>
        <begin position="23"/>
        <end position="52"/>
    </location>
</feature>
<comment type="caution">
    <text evidence="3">The sequence shown here is derived from an EMBL/GenBank/DDBJ whole genome shotgun (WGS) entry which is preliminary data.</text>
</comment>
<evidence type="ECO:0000313" key="4">
    <source>
        <dbReference type="Proteomes" id="UP001152747"/>
    </source>
</evidence>
<keyword evidence="1" id="KW-0472">Membrane</keyword>
<sequence length="207" mass="24277">MMATNRLLVIVYSQTSCFTKKKLSVACFLTIIFAAVKSYLVQYIFPCCAFIVDQGVYSYSYYTIDGRDNLSDISDIPLNALTSISTIIFYSLIFKNIHDTRRSIQSSMTSFLQKKRRNQEIKYAFQFCFISFFYTFGWILFRLFHILFKNQNLGWFILIGLFNVCNTSANAFVYLIFDREVKRQFKTSQQQKSPTVTIQPIQNIRQL</sequence>
<dbReference type="InterPro" id="IPR019430">
    <property type="entry name" value="7TM_GPCR_serpentine_rcpt_Srx"/>
</dbReference>
<feature type="transmembrane region" description="Helical" evidence="1">
    <location>
        <begin position="76"/>
        <end position="94"/>
    </location>
</feature>
<dbReference type="Pfam" id="PF10328">
    <property type="entry name" value="7TM_GPCR_Srx"/>
    <property type="match status" value="1"/>
</dbReference>
<evidence type="ECO:0000256" key="1">
    <source>
        <dbReference type="SAM" id="Phobius"/>
    </source>
</evidence>
<gene>
    <name evidence="3" type="ORF">CAMP_LOCUS15209</name>
</gene>
<reference evidence="3" key="1">
    <citation type="submission" date="2022-11" db="EMBL/GenBank/DDBJ databases">
        <authorList>
            <person name="Kikuchi T."/>
        </authorList>
    </citation>
    <scope>NUCLEOTIDE SEQUENCE</scope>
    <source>
        <strain evidence="3">PS1010</strain>
    </source>
</reference>
<feature type="transmembrane region" description="Helical" evidence="1">
    <location>
        <begin position="153"/>
        <end position="177"/>
    </location>
</feature>
<evidence type="ECO:0000259" key="2">
    <source>
        <dbReference type="Pfam" id="PF10328"/>
    </source>
</evidence>
<proteinExistence type="predicted"/>
<keyword evidence="1" id="KW-0812">Transmembrane</keyword>
<accession>A0A9P1IYQ9</accession>
<feature type="domain" description="7TM GPCR serpentine receptor class x (Srx)" evidence="2">
    <location>
        <begin position="1"/>
        <end position="177"/>
    </location>
</feature>
<dbReference type="AlphaFoldDB" id="A0A9P1IYQ9"/>
<feature type="transmembrane region" description="Helical" evidence="1">
    <location>
        <begin position="123"/>
        <end position="141"/>
    </location>
</feature>
<dbReference type="Proteomes" id="UP001152747">
    <property type="component" value="Unassembled WGS sequence"/>
</dbReference>
<dbReference type="PANTHER" id="PTHR22718:SF33">
    <property type="entry name" value="7TM GPCR SERPENTINE RECEPTOR CLASS X (SRX) DOMAIN-CONTAINING PROTEIN"/>
    <property type="match status" value="1"/>
</dbReference>